<dbReference type="NCBIfam" id="TIGR02937">
    <property type="entry name" value="sigma70-ECF"/>
    <property type="match status" value="1"/>
</dbReference>
<organism evidence="8 9">
    <name type="scientific">Faecalibacterium prausnitzii</name>
    <dbReference type="NCBI Taxonomy" id="853"/>
    <lineage>
        <taxon>Bacteria</taxon>
        <taxon>Bacillati</taxon>
        <taxon>Bacillota</taxon>
        <taxon>Clostridia</taxon>
        <taxon>Eubacteriales</taxon>
        <taxon>Oscillospiraceae</taxon>
        <taxon>Faecalibacterium</taxon>
    </lineage>
</organism>
<evidence type="ECO:0000256" key="2">
    <source>
        <dbReference type="ARBA" id="ARBA00023015"/>
    </source>
</evidence>
<evidence type="ECO:0000256" key="5">
    <source>
        <dbReference type="ARBA" id="ARBA00023163"/>
    </source>
</evidence>
<name>A0A3E2V7U0_9FIRM</name>
<dbReference type="Pfam" id="PF04542">
    <property type="entry name" value="Sigma70_r2"/>
    <property type="match status" value="1"/>
</dbReference>
<evidence type="ECO:0000259" key="6">
    <source>
        <dbReference type="Pfam" id="PF04542"/>
    </source>
</evidence>
<accession>A0A3E2V7U0</accession>
<feature type="domain" description="RNA polymerase sigma-70 region 2" evidence="6">
    <location>
        <begin position="10"/>
        <end position="76"/>
    </location>
</feature>
<sequence>MEHRSFEQIYLQYYKPVYAYLMTLCQNEELAAELTQETFYKALDAIDGFKGGCALNVWLCQIAKNTLTDTYRRQKRELPPLDDTLTDVPSPAPLPGEELEQREGALSLYQKLHALPEPYREVFWLRVYGELTFAEIAALHHKTESWARVTFYRARMKMKEAIL</sequence>
<evidence type="ECO:0000313" key="8">
    <source>
        <dbReference type="EMBL" id="RGC06510.1"/>
    </source>
</evidence>
<reference evidence="8 9" key="1">
    <citation type="submission" date="2018-08" db="EMBL/GenBank/DDBJ databases">
        <title>A genome reference for cultivated species of the human gut microbiota.</title>
        <authorList>
            <person name="Zou Y."/>
            <person name="Xue W."/>
            <person name="Luo G."/>
        </authorList>
    </citation>
    <scope>NUCLEOTIDE SEQUENCE [LARGE SCALE GENOMIC DNA]</scope>
    <source>
        <strain evidence="8 9">AM42-11AC</strain>
    </source>
</reference>
<dbReference type="InterPro" id="IPR013325">
    <property type="entry name" value="RNA_pol_sigma_r2"/>
</dbReference>
<keyword evidence="3" id="KW-0731">Sigma factor</keyword>
<evidence type="ECO:0000259" key="7">
    <source>
        <dbReference type="Pfam" id="PF08281"/>
    </source>
</evidence>
<dbReference type="Gene3D" id="1.10.10.10">
    <property type="entry name" value="Winged helix-like DNA-binding domain superfamily/Winged helix DNA-binding domain"/>
    <property type="match status" value="1"/>
</dbReference>
<dbReference type="InterPro" id="IPR036388">
    <property type="entry name" value="WH-like_DNA-bd_sf"/>
</dbReference>
<dbReference type="InterPro" id="IPR013324">
    <property type="entry name" value="RNA_pol_sigma_r3/r4-like"/>
</dbReference>
<protein>
    <submittedName>
        <fullName evidence="8">Sigma-70 family RNA polymerase sigma factor</fullName>
    </submittedName>
</protein>
<dbReference type="CDD" id="cd06171">
    <property type="entry name" value="Sigma70_r4"/>
    <property type="match status" value="1"/>
</dbReference>
<dbReference type="InterPro" id="IPR007627">
    <property type="entry name" value="RNA_pol_sigma70_r2"/>
</dbReference>
<evidence type="ECO:0000256" key="3">
    <source>
        <dbReference type="ARBA" id="ARBA00023082"/>
    </source>
</evidence>
<dbReference type="GO" id="GO:0016987">
    <property type="term" value="F:sigma factor activity"/>
    <property type="evidence" value="ECO:0007669"/>
    <property type="project" value="UniProtKB-KW"/>
</dbReference>
<dbReference type="Pfam" id="PF08281">
    <property type="entry name" value="Sigma70_r4_2"/>
    <property type="match status" value="1"/>
</dbReference>
<dbReference type="GO" id="GO:0003677">
    <property type="term" value="F:DNA binding"/>
    <property type="evidence" value="ECO:0007669"/>
    <property type="project" value="UniProtKB-KW"/>
</dbReference>
<dbReference type="InterPro" id="IPR014284">
    <property type="entry name" value="RNA_pol_sigma-70_dom"/>
</dbReference>
<comment type="caution">
    <text evidence="8">The sequence shown here is derived from an EMBL/GenBank/DDBJ whole genome shotgun (WGS) entry which is preliminary data.</text>
</comment>
<comment type="similarity">
    <text evidence="1">Belongs to the sigma-70 factor family. ECF subfamily.</text>
</comment>
<evidence type="ECO:0000256" key="1">
    <source>
        <dbReference type="ARBA" id="ARBA00010641"/>
    </source>
</evidence>
<evidence type="ECO:0000313" key="9">
    <source>
        <dbReference type="Proteomes" id="UP000261079"/>
    </source>
</evidence>
<dbReference type="AlphaFoldDB" id="A0A3E2V7U0"/>
<dbReference type="InterPro" id="IPR013249">
    <property type="entry name" value="RNA_pol_sigma70_r4_t2"/>
</dbReference>
<dbReference type="GO" id="GO:0006352">
    <property type="term" value="P:DNA-templated transcription initiation"/>
    <property type="evidence" value="ECO:0007669"/>
    <property type="project" value="InterPro"/>
</dbReference>
<dbReference type="SUPFAM" id="SSF88659">
    <property type="entry name" value="Sigma3 and sigma4 domains of RNA polymerase sigma factors"/>
    <property type="match status" value="1"/>
</dbReference>
<keyword evidence="5" id="KW-0804">Transcription</keyword>
<dbReference type="Proteomes" id="UP000261079">
    <property type="component" value="Unassembled WGS sequence"/>
</dbReference>
<dbReference type="PANTHER" id="PTHR43133:SF52">
    <property type="entry name" value="ECF RNA POLYMERASE SIGMA FACTOR SIGL"/>
    <property type="match status" value="1"/>
</dbReference>
<dbReference type="PANTHER" id="PTHR43133">
    <property type="entry name" value="RNA POLYMERASE ECF-TYPE SIGMA FACTO"/>
    <property type="match status" value="1"/>
</dbReference>
<dbReference type="SUPFAM" id="SSF88946">
    <property type="entry name" value="Sigma2 domain of RNA polymerase sigma factors"/>
    <property type="match status" value="1"/>
</dbReference>
<keyword evidence="2" id="KW-0805">Transcription regulation</keyword>
<evidence type="ECO:0000256" key="4">
    <source>
        <dbReference type="ARBA" id="ARBA00023125"/>
    </source>
</evidence>
<dbReference type="InterPro" id="IPR039425">
    <property type="entry name" value="RNA_pol_sigma-70-like"/>
</dbReference>
<keyword evidence="4" id="KW-0238">DNA-binding</keyword>
<gene>
    <name evidence="8" type="ORF">DW905_04385</name>
</gene>
<dbReference type="RefSeq" id="WP_117476140.1">
    <property type="nucleotide sequence ID" value="NZ_CABVEJ010000001.1"/>
</dbReference>
<dbReference type="Gene3D" id="1.10.1740.10">
    <property type="match status" value="1"/>
</dbReference>
<dbReference type="EMBL" id="QVEZ01000002">
    <property type="protein sequence ID" value="RGC06510.1"/>
    <property type="molecule type" value="Genomic_DNA"/>
</dbReference>
<feature type="domain" description="RNA polymerase sigma factor 70 region 4 type 2" evidence="7">
    <location>
        <begin position="107"/>
        <end position="158"/>
    </location>
</feature>
<proteinExistence type="inferred from homology"/>